<keyword evidence="3" id="KW-1185">Reference proteome</keyword>
<dbReference type="PANTHER" id="PTHR35870:SF1">
    <property type="entry name" value="PROTEIN, PUTATIVE (AFU_ORTHOLOGUE AFUA_5G03330)-RELATED"/>
    <property type="match status" value="1"/>
</dbReference>
<dbReference type="STRING" id="670580.A0A1X6MZT0"/>
<sequence>MLSANELGILFPLPSSPPAPHLPQHFPGVTHESKVAVTEALKNNHIQRHAFVNERQFHNSDSHASHHLLAIFALGGPAPVFDAIFDVQLTRTLPAITSPGQITSQNVYEHLGEPTYYNAYLSFFREAVLQKGGSAVMEEYIFAPSANFDDSAKTPRRMLSRMLAVLFHPMIHAGNGLEFGIPGLIAEGKHNCLAQAAVHPIEGPGLLVESDFSSVIGATDRLSSLHLDTASGEETQQSGVHVFEILARVLKDDRFSQAALGFKPYDDLIFPPPYEAQVDALRSKEILEYTDKWLVDGSDNEQVQLKIEELCWLNTVVYAAGGWGGRKNGTNGKFNADFFLMHSVTSSLFLPSFVAHLSPTSTAVLLRAYLRTSLVWWVARGRPTLPICDFYASTSATPNPYAAQLAKTDKTALPLATPAANAWLPLIQGAIMHTDEHFCKLQRALAHFASRYGHRPAGHFAGMADACAAIDGLELLDGTLFLRAAGLTAEQIVDKGEAPFFWDLRGFFA</sequence>
<evidence type="ECO:0000313" key="2">
    <source>
        <dbReference type="EMBL" id="OSX61867.1"/>
    </source>
</evidence>
<dbReference type="OrthoDB" id="10004862at2759"/>
<gene>
    <name evidence="2" type="ORF">POSPLADRAFT_1034366</name>
</gene>
<dbReference type="EMBL" id="KZ110598">
    <property type="protein sequence ID" value="OSX61867.1"/>
    <property type="molecule type" value="Genomic_DNA"/>
</dbReference>
<dbReference type="Pfam" id="PF14027">
    <property type="entry name" value="Questin_oxidase"/>
    <property type="match status" value="1"/>
</dbReference>
<proteinExistence type="predicted"/>
<reference evidence="2 3" key="1">
    <citation type="submission" date="2017-04" db="EMBL/GenBank/DDBJ databases">
        <title>Genome Sequence of the Model Brown-Rot Fungus Postia placenta SB12.</title>
        <authorList>
            <consortium name="DOE Joint Genome Institute"/>
            <person name="Gaskell J."/>
            <person name="Kersten P."/>
            <person name="Larrondo L.F."/>
            <person name="Canessa P."/>
            <person name="Martinez D."/>
            <person name="Hibbett D."/>
            <person name="Schmoll M."/>
            <person name="Kubicek C.P."/>
            <person name="Martinez A.T."/>
            <person name="Yadav J."/>
            <person name="Master E."/>
            <person name="Magnuson J.K."/>
            <person name="James T."/>
            <person name="Yaver D."/>
            <person name="Berka R."/>
            <person name="Labutti K."/>
            <person name="Lipzen A."/>
            <person name="Aerts A."/>
            <person name="Barry K."/>
            <person name="Henrissat B."/>
            <person name="Blanchette R."/>
            <person name="Grigoriev I."/>
            <person name="Cullen D."/>
        </authorList>
    </citation>
    <scope>NUCLEOTIDE SEQUENCE [LARGE SCALE GENOMIC DNA]</scope>
    <source>
        <strain evidence="2 3">MAD-698-R-SB12</strain>
    </source>
</reference>
<dbReference type="Proteomes" id="UP000194127">
    <property type="component" value="Unassembled WGS sequence"/>
</dbReference>
<dbReference type="RefSeq" id="XP_024338661.1">
    <property type="nucleotide sequence ID" value="XM_024477016.1"/>
</dbReference>
<dbReference type="InterPro" id="IPR025337">
    <property type="entry name" value="Questin_oxidase-like"/>
</dbReference>
<dbReference type="PANTHER" id="PTHR35870">
    <property type="entry name" value="PROTEIN, PUTATIVE (AFU_ORTHOLOGUE AFUA_5G03330)-RELATED"/>
    <property type="match status" value="1"/>
</dbReference>
<dbReference type="AlphaFoldDB" id="A0A1X6MZT0"/>
<dbReference type="GO" id="GO:0016491">
    <property type="term" value="F:oxidoreductase activity"/>
    <property type="evidence" value="ECO:0007669"/>
    <property type="project" value="UniProtKB-KW"/>
</dbReference>
<dbReference type="GeneID" id="36321966"/>
<organism evidence="2 3">
    <name type="scientific">Postia placenta MAD-698-R-SB12</name>
    <dbReference type="NCBI Taxonomy" id="670580"/>
    <lineage>
        <taxon>Eukaryota</taxon>
        <taxon>Fungi</taxon>
        <taxon>Dikarya</taxon>
        <taxon>Basidiomycota</taxon>
        <taxon>Agaricomycotina</taxon>
        <taxon>Agaricomycetes</taxon>
        <taxon>Polyporales</taxon>
        <taxon>Adustoporiaceae</taxon>
        <taxon>Rhodonia</taxon>
    </lineage>
</organism>
<accession>A0A1X6MZT0</accession>
<protein>
    <submittedName>
        <fullName evidence="2">Uncharacterized protein</fullName>
    </submittedName>
</protein>
<keyword evidence="1" id="KW-0560">Oxidoreductase</keyword>
<name>A0A1X6MZT0_9APHY</name>
<evidence type="ECO:0000313" key="3">
    <source>
        <dbReference type="Proteomes" id="UP000194127"/>
    </source>
</evidence>
<evidence type="ECO:0000256" key="1">
    <source>
        <dbReference type="ARBA" id="ARBA00023002"/>
    </source>
</evidence>